<comment type="caution">
    <text evidence="1">The sequence shown here is derived from an EMBL/GenBank/DDBJ whole genome shotgun (WGS) entry which is preliminary data.</text>
</comment>
<dbReference type="STRING" id="1280950.HJO_04920"/>
<dbReference type="PATRIC" id="fig|1280950.3.peg.1000"/>
<protein>
    <recommendedName>
        <fullName evidence="3">Phytanoyl-CoA dioxygenase</fullName>
    </recommendedName>
</protein>
<gene>
    <name evidence="1" type="ORF">HJO_04920</name>
</gene>
<accession>A0A059FVG1</accession>
<dbReference type="AlphaFoldDB" id="A0A059FVG1"/>
<evidence type="ECO:0008006" key="3">
    <source>
        <dbReference type="Google" id="ProtNLM"/>
    </source>
</evidence>
<name>A0A059FVG1_9PROT</name>
<dbReference type="Pfam" id="PF20043">
    <property type="entry name" value="DUF6445"/>
    <property type="match status" value="1"/>
</dbReference>
<proteinExistence type="predicted"/>
<dbReference type="Gene3D" id="2.60.120.620">
    <property type="entry name" value="q2cbj1_9rhob like domain"/>
    <property type="match status" value="1"/>
</dbReference>
<keyword evidence="2" id="KW-1185">Reference proteome</keyword>
<reference evidence="1 2" key="1">
    <citation type="journal article" date="2014" name="Antonie Van Leeuwenhoek">
        <title>Hyphomonas beringensis sp. nov. and Hyphomonas chukchiensis sp. nov., isolated from surface seawater of the Bering Sea and Chukchi Sea.</title>
        <authorList>
            <person name="Li C."/>
            <person name="Lai Q."/>
            <person name="Li G."/>
            <person name="Dong C."/>
            <person name="Wang J."/>
            <person name="Liao Y."/>
            <person name="Shao Z."/>
        </authorList>
    </citation>
    <scope>NUCLEOTIDE SEQUENCE [LARGE SCALE GENOMIC DNA]</scope>
    <source>
        <strain evidence="1 2">MHS-2</strain>
    </source>
</reference>
<sequence length="208" mass="23012">MLPSIAIFDDFLREPMRARTDALRLGYDPKRNHGNYAGLMSDKPLAIQGLVESVSSRVGAPLEAAAGTAHAHCRLTCKGDKGRSGVHVDPCYYSGILFLNAPWHSKGGTDFYTHRRTGLDGVPKNPIDLLAAGYNHPDALIEDVVNKDTLRPEKWHRTLRIPMKFNRLVLFSPWLFHNAGPAFGNSPEDGRLVCLMFFNRKAGEVSAS</sequence>
<dbReference type="eggNOG" id="ENOG5032GFI">
    <property type="taxonomic scope" value="Bacteria"/>
</dbReference>
<dbReference type="EMBL" id="ARYK01000001">
    <property type="protein sequence ID" value="KCZ94690.1"/>
    <property type="molecule type" value="Genomic_DNA"/>
</dbReference>
<dbReference type="Proteomes" id="UP000025171">
    <property type="component" value="Unassembled WGS sequence"/>
</dbReference>
<dbReference type="RefSeq" id="WP_035614061.1">
    <property type="nucleotide sequence ID" value="NZ_ARYK01000001.1"/>
</dbReference>
<organism evidence="1 2">
    <name type="scientific">Hyphomonas johnsonii MHS-2</name>
    <dbReference type="NCBI Taxonomy" id="1280950"/>
    <lineage>
        <taxon>Bacteria</taxon>
        <taxon>Pseudomonadati</taxon>
        <taxon>Pseudomonadota</taxon>
        <taxon>Alphaproteobacteria</taxon>
        <taxon>Hyphomonadales</taxon>
        <taxon>Hyphomonadaceae</taxon>
        <taxon>Hyphomonas</taxon>
    </lineage>
</organism>
<evidence type="ECO:0000313" key="1">
    <source>
        <dbReference type="EMBL" id="KCZ94690.1"/>
    </source>
</evidence>
<evidence type="ECO:0000313" key="2">
    <source>
        <dbReference type="Proteomes" id="UP000025171"/>
    </source>
</evidence>
<dbReference type="OrthoDB" id="7630206at2"/>
<dbReference type="InterPro" id="IPR045617">
    <property type="entry name" value="DUF6445"/>
</dbReference>